<dbReference type="GO" id="GO:0001653">
    <property type="term" value="F:peptide receptor activity"/>
    <property type="evidence" value="ECO:0007669"/>
    <property type="project" value="TreeGrafter"/>
</dbReference>
<evidence type="ECO:0000256" key="4">
    <source>
        <dbReference type="ARBA" id="ARBA00022989"/>
    </source>
</evidence>
<dbReference type="Gene3D" id="3.30.70.1230">
    <property type="entry name" value="Nucleotide cyclase"/>
    <property type="match status" value="1"/>
</dbReference>
<dbReference type="CDD" id="cd07302">
    <property type="entry name" value="CHD"/>
    <property type="match status" value="1"/>
</dbReference>
<evidence type="ECO:0000256" key="2">
    <source>
        <dbReference type="ARBA" id="ARBA00022692"/>
    </source>
</evidence>
<feature type="region of interest" description="Disordered" evidence="7">
    <location>
        <begin position="477"/>
        <end position="496"/>
    </location>
</feature>
<feature type="compositionally biased region" description="Polar residues" evidence="7">
    <location>
        <begin position="47"/>
        <end position="63"/>
    </location>
</feature>
<evidence type="ECO:0000313" key="11">
    <source>
        <dbReference type="EMBL" id="CAB9506528.1"/>
    </source>
</evidence>
<feature type="domain" description="PDEase" evidence="10">
    <location>
        <begin position="887"/>
        <end position="1036"/>
    </location>
</feature>
<dbReference type="Pfam" id="PF00233">
    <property type="entry name" value="PDEase_I"/>
    <property type="match status" value="1"/>
</dbReference>
<feature type="region of interest" description="Disordered" evidence="7">
    <location>
        <begin position="730"/>
        <end position="782"/>
    </location>
</feature>
<feature type="transmembrane region" description="Helical" evidence="8">
    <location>
        <begin position="74"/>
        <end position="91"/>
    </location>
</feature>
<evidence type="ECO:0000256" key="8">
    <source>
        <dbReference type="SAM" id="Phobius"/>
    </source>
</evidence>
<comment type="subcellular location">
    <subcellularLocation>
        <location evidence="1">Membrane</location>
    </subcellularLocation>
</comment>
<protein>
    <submittedName>
        <fullName evidence="11">Receptor-type guanylate cyclase gcy</fullName>
    </submittedName>
</protein>
<dbReference type="GO" id="GO:0004016">
    <property type="term" value="F:adenylate cyclase activity"/>
    <property type="evidence" value="ECO:0007669"/>
    <property type="project" value="TreeGrafter"/>
</dbReference>
<feature type="compositionally biased region" description="Acidic residues" evidence="7">
    <location>
        <begin position="34"/>
        <end position="46"/>
    </location>
</feature>
<keyword evidence="2 8" id="KW-0812">Transmembrane</keyword>
<evidence type="ECO:0000256" key="1">
    <source>
        <dbReference type="ARBA" id="ARBA00004370"/>
    </source>
</evidence>
<dbReference type="GO" id="GO:0005886">
    <property type="term" value="C:plasma membrane"/>
    <property type="evidence" value="ECO:0007669"/>
    <property type="project" value="TreeGrafter"/>
</dbReference>
<keyword evidence="6" id="KW-0456">Lyase</keyword>
<dbReference type="GO" id="GO:0004383">
    <property type="term" value="F:guanylate cyclase activity"/>
    <property type="evidence" value="ECO:0007669"/>
    <property type="project" value="TreeGrafter"/>
</dbReference>
<evidence type="ECO:0000256" key="7">
    <source>
        <dbReference type="SAM" id="MobiDB-lite"/>
    </source>
</evidence>
<dbReference type="Pfam" id="PF00211">
    <property type="entry name" value="Guanylate_cyc"/>
    <property type="match status" value="1"/>
</dbReference>
<feature type="domain" description="Guanylate cyclase" evidence="9">
    <location>
        <begin position="542"/>
        <end position="676"/>
    </location>
</feature>
<dbReference type="PANTHER" id="PTHR11920">
    <property type="entry name" value="GUANYLYL CYCLASE"/>
    <property type="match status" value="1"/>
</dbReference>
<dbReference type="SMART" id="SM00044">
    <property type="entry name" value="CYCc"/>
    <property type="match status" value="1"/>
</dbReference>
<dbReference type="GO" id="GO:0007168">
    <property type="term" value="P:receptor guanylyl cyclase signaling pathway"/>
    <property type="evidence" value="ECO:0007669"/>
    <property type="project" value="TreeGrafter"/>
</dbReference>
<name>A0A9N8H9C0_9STRA</name>
<dbReference type="SUPFAM" id="SSF55073">
    <property type="entry name" value="Nucleotide cyclase"/>
    <property type="match status" value="1"/>
</dbReference>
<feature type="region of interest" description="Disordered" evidence="7">
    <location>
        <begin position="1"/>
        <end position="63"/>
    </location>
</feature>
<feature type="compositionally biased region" description="Low complexity" evidence="7">
    <location>
        <begin position="14"/>
        <end position="25"/>
    </location>
</feature>
<keyword evidence="11" id="KW-0675">Receptor</keyword>
<dbReference type="Proteomes" id="UP001153069">
    <property type="component" value="Unassembled WGS sequence"/>
</dbReference>
<sequence>MTNLSIPPSSQLESGSSRSAAGGDAIVRVHTEDSCFEEEEEDEEEASLTSPSDTAQNDKQSTQKYTRRIKASKILVFLILAMAVIVASILARTSRLKAANAETKFVDFAQDVIMLSTSRINTTAAALKTFSNSVTSLAIYGQAQWPFVTLPDFAVRSKDFTEATQADAISLAPFVASQHKLQWEAYAKQAFPNQQHIWRESYRVGKPPRNDLTGGPFLPVWQTQTSHSQTQVANTTALVNFNLLSDTTIQKAIDVSLETHMAALSGLLDYDAVFGGTGTGTGTHAQNGSAHSMMSTRSILAYPIHRNFEANSTVVAFLMAVLPWEVLLRPEARKHYHATATAVLMHQCSGTEPQAVTFALNGDQVKTLGPGDLHDERFSHHQVSSVISLPEANCRHSIHLYPSSSTDIKSADHSLTSTSVILLLLLLMAIGAFITYDAFVQRRNRQVVQVASQTSKIISSLFPKTVHDRLFQADESNLSHSTRRRRGRRRQSFQNKYQPAKKNLAHFLSDESKTSQTSGETNIENGEQAKSKPIADLFPETTVMFCDIAGFTAWSSSREACDVFVLLETVYNAFDQIAKRRKVFKVETIGDCYLAVAGLPTPRKDHAVVMVRFASDCLVEFNCLSKDLELKLGPGTSDLAMRFGLHSGPTTAGVLRGEKTRFQLFGDTVNTASRMESTGEREKIQVSTTTANLLAEARKSHWCEQRKDPVVAKGKGEMITYWVNPKTSLAGHQPSYSECSGEESRQESPDTGNSTVPKGAEKASLGPSSHESVCAPPELPEDHVDPKLQRSITWISGVLLGLLRQIVARRLAMGKKSVGQTQATRRARMAMQPEPGLLPLDELEDIINVPKFNPKAAKNVVDPESVELPCEVIDQMHSFVTVVALMYRSQPFHNWFHAAHVTQSVSKLLARIVAPDDMEAEDLDRHSKRRAFHSKLHDWSFGLSSDPLIQFTIIFAAMIHDADHPGVPNSALVKSRSPMAEHFRNQSIAEQNSLEITWDLLMDDAYADLCACIFTNEGELHRFRSLLVNAVLATDIQDAELNRQRKARWDKAFHSSSVSAAPTPGVAEFVSVADDQNRKATIVLEHMIQASDVAHTMQHWQVYLDFNEKLFHEMTEAYKNGHLSQDPAKGWYKGELGFFDHYIIPLANKLSDCGVFGVSSAEFLCYALDNRSEWERQGRSIVDGYVRKYGMSASPNSSCGLVEHGDDGSCWRDEVGNGVDGRVSSLAWSDEKMGACRDLERGLIGTDTSHSIKECSTRAVDRGFQFTNAIGDYAYAHAHVDERSRTSNNGSVRSIFGESDHNDGGACFGSSSAPGISTGSRHGYERVRARTNDLDVNLRSSTCTGTGGGSMGAYTPPLSYSS</sequence>
<dbReference type="InterPro" id="IPR029787">
    <property type="entry name" value="Nucleotide_cyclase"/>
</dbReference>
<dbReference type="InterPro" id="IPR002073">
    <property type="entry name" value="PDEase_catalytic_dom"/>
</dbReference>
<feature type="region of interest" description="Disordered" evidence="7">
    <location>
        <begin position="508"/>
        <end position="531"/>
    </location>
</feature>
<evidence type="ECO:0000259" key="9">
    <source>
        <dbReference type="PROSITE" id="PS50125"/>
    </source>
</evidence>
<dbReference type="EMBL" id="CAICTM010000269">
    <property type="protein sequence ID" value="CAB9506528.1"/>
    <property type="molecule type" value="Genomic_DNA"/>
</dbReference>
<keyword evidence="12" id="KW-1185">Reference proteome</keyword>
<dbReference type="Gene3D" id="1.10.1300.10">
    <property type="entry name" value="3'5'-cyclic nucleotide phosphodiesterase, catalytic domain"/>
    <property type="match status" value="1"/>
</dbReference>
<reference evidence="11" key="1">
    <citation type="submission" date="2020-06" db="EMBL/GenBank/DDBJ databases">
        <authorList>
            <consortium name="Plant Systems Biology data submission"/>
        </authorList>
    </citation>
    <scope>NUCLEOTIDE SEQUENCE</scope>
    <source>
        <strain evidence="11">D6</strain>
    </source>
</reference>
<keyword evidence="5 8" id="KW-0472">Membrane</keyword>
<dbReference type="GO" id="GO:0004114">
    <property type="term" value="F:3',5'-cyclic-nucleotide phosphodiesterase activity"/>
    <property type="evidence" value="ECO:0007669"/>
    <property type="project" value="InterPro"/>
</dbReference>
<evidence type="ECO:0000256" key="5">
    <source>
        <dbReference type="ARBA" id="ARBA00023136"/>
    </source>
</evidence>
<dbReference type="PROSITE" id="PS51845">
    <property type="entry name" value="PDEASE_I_2"/>
    <property type="match status" value="1"/>
</dbReference>
<keyword evidence="4 8" id="KW-1133">Transmembrane helix</keyword>
<organism evidence="11 12">
    <name type="scientific">Seminavis robusta</name>
    <dbReference type="NCBI Taxonomy" id="568900"/>
    <lineage>
        <taxon>Eukaryota</taxon>
        <taxon>Sar</taxon>
        <taxon>Stramenopiles</taxon>
        <taxon>Ochrophyta</taxon>
        <taxon>Bacillariophyta</taxon>
        <taxon>Bacillariophyceae</taxon>
        <taxon>Bacillariophycidae</taxon>
        <taxon>Naviculales</taxon>
        <taxon>Naviculaceae</taxon>
        <taxon>Seminavis</taxon>
    </lineage>
</organism>
<evidence type="ECO:0000256" key="3">
    <source>
        <dbReference type="ARBA" id="ARBA00022741"/>
    </source>
</evidence>
<dbReference type="InterPro" id="IPR050401">
    <property type="entry name" value="Cyclic_nucleotide_synthase"/>
</dbReference>
<evidence type="ECO:0000313" key="12">
    <source>
        <dbReference type="Proteomes" id="UP001153069"/>
    </source>
</evidence>
<dbReference type="SUPFAM" id="SSF109604">
    <property type="entry name" value="HD-domain/PDEase-like"/>
    <property type="match status" value="1"/>
</dbReference>
<dbReference type="PANTHER" id="PTHR11920:SF335">
    <property type="entry name" value="GUANYLATE CYCLASE"/>
    <property type="match status" value="1"/>
</dbReference>
<accession>A0A9N8H9C0</accession>
<dbReference type="GO" id="GO:0000166">
    <property type="term" value="F:nucleotide binding"/>
    <property type="evidence" value="ECO:0007669"/>
    <property type="project" value="UniProtKB-KW"/>
</dbReference>
<dbReference type="InterPro" id="IPR001054">
    <property type="entry name" value="A/G_cyclase"/>
</dbReference>
<feature type="compositionally biased region" description="Polar residues" evidence="7">
    <location>
        <begin position="514"/>
        <end position="525"/>
    </location>
</feature>
<feature type="region of interest" description="Disordered" evidence="7">
    <location>
        <begin position="1338"/>
        <end position="1362"/>
    </location>
</feature>
<evidence type="ECO:0000256" key="6">
    <source>
        <dbReference type="ARBA" id="ARBA00023239"/>
    </source>
</evidence>
<feature type="compositionally biased region" description="Basic residues" evidence="7">
    <location>
        <begin position="481"/>
        <end position="491"/>
    </location>
</feature>
<feature type="compositionally biased region" description="Polar residues" evidence="7">
    <location>
        <begin position="1"/>
        <end position="13"/>
    </location>
</feature>
<proteinExistence type="predicted"/>
<comment type="caution">
    <text evidence="11">The sequence shown here is derived from an EMBL/GenBank/DDBJ whole genome shotgun (WGS) entry which is preliminary data.</text>
</comment>
<dbReference type="OrthoDB" id="546632at2759"/>
<evidence type="ECO:0000259" key="10">
    <source>
        <dbReference type="PROSITE" id="PS51845"/>
    </source>
</evidence>
<gene>
    <name evidence="11" type="ORF">SEMRO_270_G104180.1</name>
</gene>
<dbReference type="InterPro" id="IPR036971">
    <property type="entry name" value="PDEase_catalytic_dom_sf"/>
</dbReference>
<keyword evidence="3" id="KW-0547">Nucleotide-binding</keyword>
<dbReference type="PROSITE" id="PS50125">
    <property type="entry name" value="GUANYLATE_CYCLASE_2"/>
    <property type="match status" value="1"/>
</dbReference>
<dbReference type="GO" id="GO:0035556">
    <property type="term" value="P:intracellular signal transduction"/>
    <property type="evidence" value="ECO:0007669"/>
    <property type="project" value="InterPro"/>
</dbReference>